<keyword evidence="1" id="KW-0812">Transmembrane</keyword>
<dbReference type="Proteomes" id="UP000191554">
    <property type="component" value="Unassembled WGS sequence"/>
</dbReference>
<keyword evidence="1" id="KW-0472">Membrane</keyword>
<feature type="transmembrane region" description="Helical" evidence="1">
    <location>
        <begin position="6"/>
        <end position="30"/>
    </location>
</feature>
<gene>
    <name evidence="2" type="ORF">CLHUN_14950</name>
</gene>
<evidence type="ECO:0000313" key="3">
    <source>
        <dbReference type="Proteomes" id="UP000191554"/>
    </source>
</evidence>
<evidence type="ECO:0000313" key="2">
    <source>
        <dbReference type="EMBL" id="OPX44502.1"/>
    </source>
</evidence>
<accession>A0A1V4SKS9</accession>
<dbReference type="EMBL" id="MZGX01000008">
    <property type="protein sequence ID" value="OPX44502.1"/>
    <property type="molecule type" value="Genomic_DNA"/>
</dbReference>
<proteinExistence type="predicted"/>
<reference evidence="2 3" key="1">
    <citation type="submission" date="2017-03" db="EMBL/GenBank/DDBJ databases">
        <title>Genome sequence of Clostridium hungatei DSM 14427.</title>
        <authorList>
            <person name="Poehlein A."/>
            <person name="Daniel R."/>
        </authorList>
    </citation>
    <scope>NUCLEOTIDE SEQUENCE [LARGE SCALE GENOMIC DNA]</scope>
    <source>
        <strain evidence="2 3">DSM 14427</strain>
    </source>
</reference>
<comment type="caution">
    <text evidence="2">The sequence shown here is derived from an EMBL/GenBank/DDBJ whole genome shotgun (WGS) entry which is preliminary data.</text>
</comment>
<dbReference type="PROSITE" id="PS51257">
    <property type="entry name" value="PROKAR_LIPOPROTEIN"/>
    <property type="match status" value="1"/>
</dbReference>
<evidence type="ECO:0008006" key="4">
    <source>
        <dbReference type="Google" id="ProtNLM"/>
    </source>
</evidence>
<dbReference type="STRING" id="48256.CLHUN_14950"/>
<name>A0A1V4SKS9_RUMHU</name>
<evidence type="ECO:0000256" key="1">
    <source>
        <dbReference type="SAM" id="Phobius"/>
    </source>
</evidence>
<sequence>MKKTSVLFSIGSVVLIMLVIIGCFVTDYLYDTNKIGGIEKKASSILSKQAIKDEERFKSNRELFINVAKEIESLPSSITDIQIYNNKIQNITLDGTNYGGEQLISDISEQLELAILKFNSNVIDSIISKNHYDNDISFAMFYDSDEECCYGIDICYSKNEKHTNEDIIKLEDNWYLIKSINWGT</sequence>
<keyword evidence="1" id="KW-1133">Transmembrane helix</keyword>
<dbReference type="RefSeq" id="WP_080063944.1">
    <property type="nucleotide sequence ID" value="NZ_MZGX01000008.1"/>
</dbReference>
<dbReference type="AlphaFoldDB" id="A0A1V4SKS9"/>
<organism evidence="2 3">
    <name type="scientific">Ruminiclostridium hungatei</name>
    <name type="common">Clostridium hungatei</name>
    <dbReference type="NCBI Taxonomy" id="48256"/>
    <lineage>
        <taxon>Bacteria</taxon>
        <taxon>Bacillati</taxon>
        <taxon>Bacillota</taxon>
        <taxon>Clostridia</taxon>
        <taxon>Eubacteriales</taxon>
        <taxon>Oscillospiraceae</taxon>
        <taxon>Ruminiclostridium</taxon>
    </lineage>
</organism>
<protein>
    <recommendedName>
        <fullName evidence="4">Lipoprotein</fullName>
    </recommendedName>
</protein>
<keyword evidence="3" id="KW-1185">Reference proteome</keyword>